<keyword evidence="8" id="KW-1185">Reference proteome</keyword>
<evidence type="ECO:0000313" key="8">
    <source>
        <dbReference type="Proteomes" id="UP001597086"/>
    </source>
</evidence>
<dbReference type="Proteomes" id="UP001597086">
    <property type="component" value="Unassembled WGS sequence"/>
</dbReference>
<evidence type="ECO:0000259" key="6">
    <source>
        <dbReference type="PROSITE" id="PS50931"/>
    </source>
</evidence>
<dbReference type="PRINTS" id="PR00039">
    <property type="entry name" value="HTHLYSR"/>
</dbReference>
<dbReference type="Gene3D" id="3.40.190.10">
    <property type="entry name" value="Periplasmic binding protein-like II"/>
    <property type="match status" value="2"/>
</dbReference>
<dbReference type="InterPro" id="IPR005119">
    <property type="entry name" value="LysR_subst-bd"/>
</dbReference>
<dbReference type="InterPro" id="IPR036388">
    <property type="entry name" value="WH-like_DNA-bd_sf"/>
</dbReference>
<keyword evidence="3" id="KW-0238">DNA-binding</keyword>
<feature type="coiled-coil region" evidence="5">
    <location>
        <begin position="22"/>
        <end position="49"/>
    </location>
</feature>
<dbReference type="InterPro" id="IPR000847">
    <property type="entry name" value="LysR_HTH_N"/>
</dbReference>
<dbReference type="PANTHER" id="PTHR30346:SF0">
    <property type="entry name" value="HCA OPERON TRANSCRIPTIONAL ACTIVATOR HCAR"/>
    <property type="match status" value="1"/>
</dbReference>
<keyword evidence="5" id="KW-0175">Coiled coil</keyword>
<feature type="domain" description="HTH lysR-type" evidence="6">
    <location>
        <begin position="1"/>
        <end position="58"/>
    </location>
</feature>
<evidence type="ECO:0000256" key="2">
    <source>
        <dbReference type="ARBA" id="ARBA00023015"/>
    </source>
</evidence>
<name>A0ABW3KTQ1_9FLAO</name>
<evidence type="ECO:0000256" key="3">
    <source>
        <dbReference type="ARBA" id="ARBA00023125"/>
    </source>
</evidence>
<dbReference type="InterPro" id="IPR036390">
    <property type="entry name" value="WH_DNA-bd_sf"/>
</dbReference>
<dbReference type="Gene3D" id="1.10.10.10">
    <property type="entry name" value="Winged helix-like DNA-binding domain superfamily/Winged helix DNA-binding domain"/>
    <property type="match status" value="1"/>
</dbReference>
<sequence>MTTQQIKYFLELANLLHFWNTAEKLSISQSTLSRQIQALEEELDLKLLERDKRNVKLTAAGQFLKEHWTITINELDRLHLQAKKIDVGTSGVISLAYPGSISSGFLPQLMRVLTQEMPELKIELTEPTDLNHEKLILDYHIDIAISRDEILNPTIQSKKLYAEPICLVVPKDHWVNAINFTDLKMVENENFIISALHNTTYFSSLLRDVFKQHNVEPKTTIESDFGSVILNLVAQSLGVSILPYAFKSANNKAVRFIELPHTVDLYINWRRHDPNSIIKRIVTCSEALGKEYIS</sequence>
<dbReference type="RefSeq" id="WP_386116341.1">
    <property type="nucleotide sequence ID" value="NZ_JBHTKM010000063.1"/>
</dbReference>
<protein>
    <submittedName>
        <fullName evidence="7">LysR substrate-binding domain-containing protein</fullName>
    </submittedName>
</protein>
<dbReference type="Pfam" id="PF00126">
    <property type="entry name" value="HTH_1"/>
    <property type="match status" value="1"/>
</dbReference>
<keyword evidence="4" id="KW-0804">Transcription</keyword>
<organism evidence="7 8">
    <name type="scientific">Winogradskyella rapida</name>
    <dbReference type="NCBI Taxonomy" id="549701"/>
    <lineage>
        <taxon>Bacteria</taxon>
        <taxon>Pseudomonadati</taxon>
        <taxon>Bacteroidota</taxon>
        <taxon>Flavobacteriia</taxon>
        <taxon>Flavobacteriales</taxon>
        <taxon>Flavobacteriaceae</taxon>
        <taxon>Winogradskyella</taxon>
    </lineage>
</organism>
<reference evidence="8" key="1">
    <citation type="journal article" date="2019" name="Int. J. Syst. Evol. Microbiol.">
        <title>The Global Catalogue of Microorganisms (GCM) 10K type strain sequencing project: providing services to taxonomists for standard genome sequencing and annotation.</title>
        <authorList>
            <consortium name="The Broad Institute Genomics Platform"/>
            <consortium name="The Broad Institute Genome Sequencing Center for Infectious Disease"/>
            <person name="Wu L."/>
            <person name="Ma J."/>
        </authorList>
    </citation>
    <scope>NUCLEOTIDE SEQUENCE [LARGE SCALE GENOMIC DNA]</scope>
    <source>
        <strain evidence="8">CCUG 56098</strain>
    </source>
</reference>
<evidence type="ECO:0000256" key="5">
    <source>
        <dbReference type="SAM" id="Coils"/>
    </source>
</evidence>
<dbReference type="CDD" id="cd05466">
    <property type="entry name" value="PBP2_LTTR_substrate"/>
    <property type="match status" value="1"/>
</dbReference>
<dbReference type="PANTHER" id="PTHR30346">
    <property type="entry name" value="TRANSCRIPTIONAL DUAL REGULATOR HCAR-RELATED"/>
    <property type="match status" value="1"/>
</dbReference>
<comment type="caution">
    <text evidence="7">The sequence shown here is derived from an EMBL/GenBank/DDBJ whole genome shotgun (WGS) entry which is preliminary data.</text>
</comment>
<keyword evidence="2" id="KW-0805">Transcription regulation</keyword>
<gene>
    <name evidence="7" type="ORF">ACFQ13_08795</name>
</gene>
<dbReference type="SUPFAM" id="SSF46785">
    <property type="entry name" value="Winged helix' DNA-binding domain"/>
    <property type="match status" value="1"/>
</dbReference>
<comment type="similarity">
    <text evidence="1">Belongs to the LysR transcriptional regulatory family.</text>
</comment>
<proteinExistence type="inferred from homology"/>
<evidence type="ECO:0000256" key="4">
    <source>
        <dbReference type="ARBA" id="ARBA00023163"/>
    </source>
</evidence>
<dbReference type="EMBL" id="JBHTKM010000063">
    <property type="protein sequence ID" value="MFD1016013.1"/>
    <property type="molecule type" value="Genomic_DNA"/>
</dbReference>
<dbReference type="Pfam" id="PF03466">
    <property type="entry name" value="LysR_substrate"/>
    <property type="match status" value="1"/>
</dbReference>
<dbReference type="PROSITE" id="PS50931">
    <property type="entry name" value="HTH_LYSR"/>
    <property type="match status" value="1"/>
</dbReference>
<dbReference type="SUPFAM" id="SSF53850">
    <property type="entry name" value="Periplasmic binding protein-like II"/>
    <property type="match status" value="1"/>
</dbReference>
<evidence type="ECO:0000256" key="1">
    <source>
        <dbReference type="ARBA" id="ARBA00009437"/>
    </source>
</evidence>
<accession>A0ABW3KTQ1</accession>
<evidence type="ECO:0000313" key="7">
    <source>
        <dbReference type="EMBL" id="MFD1016013.1"/>
    </source>
</evidence>